<dbReference type="InterPro" id="IPR010754">
    <property type="entry name" value="OPA3-like"/>
</dbReference>
<dbReference type="RefSeq" id="XP_037885381.1">
    <property type="nucleotide sequence ID" value="XM_038029453.1"/>
</dbReference>
<evidence type="ECO:0000256" key="1">
    <source>
        <dbReference type="ARBA" id="ARBA00007584"/>
    </source>
</evidence>
<gene>
    <name evidence="5" type="primary">LOC119634976</name>
</gene>
<dbReference type="AlphaFoldDB" id="A0A8U0WJB3"/>
<sequence length="181" mass="20750">MVIGPFPVVKLAWLAIRQVSEPIARLIKDEARRNPFFRNNICMPPAQVYHWVEVNMKMWGVNLGRPVQVPPLDEATAIDLGAKVLGELFIFAVGALALLYEHIRQLKKEARREKNLELEKVELRNRVAELNFRVEQKKAQLSEISGILVELVLKPKGINSFEGLEAVQTEYKKQDNKLKKK</sequence>
<organism evidence="4 5">
    <name type="scientific">Glossina fuscipes</name>
    <dbReference type="NCBI Taxonomy" id="7396"/>
    <lineage>
        <taxon>Eukaryota</taxon>
        <taxon>Metazoa</taxon>
        <taxon>Ecdysozoa</taxon>
        <taxon>Arthropoda</taxon>
        <taxon>Hexapoda</taxon>
        <taxon>Insecta</taxon>
        <taxon>Pterygota</taxon>
        <taxon>Neoptera</taxon>
        <taxon>Endopterygota</taxon>
        <taxon>Diptera</taxon>
        <taxon>Brachycera</taxon>
        <taxon>Muscomorpha</taxon>
        <taxon>Hippoboscoidea</taxon>
        <taxon>Glossinidae</taxon>
        <taxon>Glossina</taxon>
    </lineage>
</organism>
<dbReference type="GO" id="GO:0019216">
    <property type="term" value="P:regulation of lipid metabolic process"/>
    <property type="evidence" value="ECO:0007669"/>
    <property type="project" value="TreeGrafter"/>
</dbReference>
<evidence type="ECO:0000256" key="2">
    <source>
        <dbReference type="ARBA" id="ARBA00023054"/>
    </source>
</evidence>
<evidence type="ECO:0000313" key="4">
    <source>
        <dbReference type="Proteomes" id="UP000092443"/>
    </source>
</evidence>
<dbReference type="PANTHER" id="PTHR12499:SF0">
    <property type="entry name" value="OPTIC ATROPHY 3 PROTEIN"/>
    <property type="match status" value="1"/>
</dbReference>
<name>A0A8U0WJB3_9MUSC</name>
<accession>A0A8U0WJB3</accession>
<feature type="coiled-coil region" evidence="3">
    <location>
        <begin position="96"/>
        <end position="140"/>
    </location>
</feature>
<evidence type="ECO:0000256" key="3">
    <source>
        <dbReference type="SAM" id="Coils"/>
    </source>
</evidence>
<dbReference type="KEGG" id="gfs:119634976"/>
<protein>
    <submittedName>
        <fullName evidence="5">OPA3-like protein CG13603</fullName>
    </submittedName>
</protein>
<evidence type="ECO:0000313" key="5">
    <source>
        <dbReference type="RefSeq" id="XP_037885381.1"/>
    </source>
</evidence>
<dbReference type="Proteomes" id="UP000092443">
    <property type="component" value="Unplaced"/>
</dbReference>
<comment type="similarity">
    <text evidence="1">Belongs to the OPA3 family.</text>
</comment>
<keyword evidence="2 3" id="KW-0175">Coiled coil</keyword>
<keyword evidence="4" id="KW-1185">Reference proteome</keyword>
<dbReference type="GeneID" id="119634976"/>
<dbReference type="PANTHER" id="PTHR12499">
    <property type="entry name" value="OPTIC ATROPHY 3 PROTEIN OPA3"/>
    <property type="match status" value="1"/>
</dbReference>
<dbReference type="Pfam" id="PF07047">
    <property type="entry name" value="OPA3"/>
    <property type="match status" value="1"/>
</dbReference>
<dbReference type="GO" id="GO:0005739">
    <property type="term" value="C:mitochondrion"/>
    <property type="evidence" value="ECO:0007669"/>
    <property type="project" value="TreeGrafter"/>
</dbReference>
<reference evidence="5" key="1">
    <citation type="submission" date="2025-08" db="UniProtKB">
        <authorList>
            <consortium name="RefSeq"/>
        </authorList>
    </citation>
    <scope>IDENTIFICATION</scope>
    <source>
        <tissue evidence="5">Whole body pupa</tissue>
    </source>
</reference>
<proteinExistence type="inferred from homology"/>